<evidence type="ECO:0000313" key="2">
    <source>
        <dbReference type="Proteomes" id="UP000679725"/>
    </source>
</evidence>
<name>A0ABM8UIQ0_9BACT</name>
<gene>
    <name evidence="1" type="ORF">DYBT9623_00107</name>
</gene>
<comment type="caution">
    <text evidence="1">The sequence shown here is derived from an EMBL/GenBank/DDBJ whole genome shotgun (WGS) entry which is preliminary data.</text>
</comment>
<dbReference type="RefSeq" id="WP_215231567.1">
    <property type="nucleotide sequence ID" value="NZ_CAJRAU010000001.1"/>
</dbReference>
<dbReference type="EMBL" id="CAJRAU010000001">
    <property type="protein sequence ID" value="CAG5067387.1"/>
    <property type="molecule type" value="Genomic_DNA"/>
</dbReference>
<organism evidence="1 2">
    <name type="scientific">Dyadobacter linearis</name>
    <dbReference type="NCBI Taxonomy" id="2823330"/>
    <lineage>
        <taxon>Bacteria</taxon>
        <taxon>Pseudomonadati</taxon>
        <taxon>Bacteroidota</taxon>
        <taxon>Cytophagia</taxon>
        <taxon>Cytophagales</taxon>
        <taxon>Spirosomataceae</taxon>
        <taxon>Dyadobacter</taxon>
    </lineage>
</organism>
<reference evidence="1 2" key="1">
    <citation type="submission" date="2021-04" db="EMBL/GenBank/DDBJ databases">
        <authorList>
            <person name="Rodrigo-Torres L."/>
            <person name="Arahal R. D."/>
            <person name="Lucena T."/>
        </authorList>
    </citation>
    <scope>NUCLEOTIDE SEQUENCE [LARGE SCALE GENOMIC DNA]</scope>
    <source>
        <strain evidence="1 2">CECT 9623</strain>
    </source>
</reference>
<protein>
    <submittedName>
        <fullName evidence="1">Uncharacterized protein</fullName>
    </submittedName>
</protein>
<sequence>MEPVKFKAKEDGSEVLISPSEVVEIIPDADMRFCLVILKNEEKLFIQGTRAGIREQLNIEN</sequence>
<proteinExistence type="predicted"/>
<keyword evidence="2" id="KW-1185">Reference proteome</keyword>
<evidence type="ECO:0000313" key="1">
    <source>
        <dbReference type="EMBL" id="CAG5067387.1"/>
    </source>
</evidence>
<accession>A0ABM8UIQ0</accession>
<dbReference type="Proteomes" id="UP000679725">
    <property type="component" value="Unassembled WGS sequence"/>
</dbReference>